<evidence type="ECO:0000313" key="1">
    <source>
        <dbReference type="EMBL" id="GAH17817.1"/>
    </source>
</evidence>
<dbReference type="AlphaFoldDB" id="X1DC64"/>
<sequence>TEEQARYDDPYPQETVVDEERCAVAQLVWAGAYEWLTELIQPAQDMATDILVPAVMVLIAGWCGPAVFNIPTGVLLATIWQSIELWETGELTNVANTLYSLKEEITCAIYEGLLVDAQAAAQAAKVVIYEQDLALGDKICLSLLCGPWMIAAGALAWDEQTAWSLANTEPGYCEICAQTAWPYYRSYFFPPCPGVWLGGFPCSSRTLPGINQDEDGHSPEFELLSIAEDVIITVS</sequence>
<protein>
    <submittedName>
        <fullName evidence="1">Uncharacterized protein</fullName>
    </submittedName>
</protein>
<comment type="caution">
    <text evidence="1">The sequence shown here is derived from an EMBL/GenBank/DDBJ whole genome shotgun (WGS) entry which is preliminary data.</text>
</comment>
<accession>X1DC64</accession>
<gene>
    <name evidence="1" type="ORF">S01H4_57133</name>
</gene>
<organism evidence="1">
    <name type="scientific">marine sediment metagenome</name>
    <dbReference type="NCBI Taxonomy" id="412755"/>
    <lineage>
        <taxon>unclassified sequences</taxon>
        <taxon>metagenomes</taxon>
        <taxon>ecological metagenomes</taxon>
    </lineage>
</organism>
<proteinExistence type="predicted"/>
<dbReference type="EMBL" id="BART01033197">
    <property type="protein sequence ID" value="GAH17817.1"/>
    <property type="molecule type" value="Genomic_DNA"/>
</dbReference>
<name>X1DC64_9ZZZZ</name>
<feature type="non-terminal residue" evidence="1">
    <location>
        <position position="235"/>
    </location>
</feature>
<feature type="non-terminal residue" evidence="1">
    <location>
        <position position="1"/>
    </location>
</feature>
<reference evidence="1" key="1">
    <citation type="journal article" date="2014" name="Front. Microbiol.">
        <title>High frequency of phylogenetically diverse reductive dehalogenase-homologous genes in deep subseafloor sedimentary metagenomes.</title>
        <authorList>
            <person name="Kawai M."/>
            <person name="Futagami T."/>
            <person name="Toyoda A."/>
            <person name="Takaki Y."/>
            <person name="Nishi S."/>
            <person name="Hori S."/>
            <person name="Arai W."/>
            <person name="Tsubouchi T."/>
            <person name="Morono Y."/>
            <person name="Uchiyama I."/>
            <person name="Ito T."/>
            <person name="Fujiyama A."/>
            <person name="Inagaki F."/>
            <person name="Takami H."/>
        </authorList>
    </citation>
    <scope>NUCLEOTIDE SEQUENCE</scope>
    <source>
        <strain evidence="1">Expedition CK06-06</strain>
    </source>
</reference>